<evidence type="ECO:0000313" key="3">
    <source>
        <dbReference type="Proteomes" id="UP000799779"/>
    </source>
</evidence>
<dbReference type="EMBL" id="ML977644">
    <property type="protein sequence ID" value="KAF1995183.1"/>
    <property type="molecule type" value="Genomic_DNA"/>
</dbReference>
<dbReference type="AlphaFoldDB" id="A0A6A5W077"/>
<keyword evidence="3" id="KW-1185">Reference proteome</keyword>
<protein>
    <recommendedName>
        <fullName evidence="4">Secreted protein</fullName>
    </recommendedName>
</protein>
<name>A0A6A5W077_9PLEO</name>
<evidence type="ECO:0000313" key="2">
    <source>
        <dbReference type="EMBL" id="KAF1995183.1"/>
    </source>
</evidence>
<dbReference type="Proteomes" id="UP000799779">
    <property type="component" value="Unassembled WGS sequence"/>
</dbReference>
<evidence type="ECO:0000256" key="1">
    <source>
        <dbReference type="SAM" id="SignalP"/>
    </source>
</evidence>
<reference evidence="2" key="1">
    <citation type="journal article" date="2020" name="Stud. Mycol.">
        <title>101 Dothideomycetes genomes: a test case for predicting lifestyles and emergence of pathogens.</title>
        <authorList>
            <person name="Haridas S."/>
            <person name="Albert R."/>
            <person name="Binder M."/>
            <person name="Bloem J."/>
            <person name="Labutti K."/>
            <person name="Salamov A."/>
            <person name="Andreopoulos B."/>
            <person name="Baker S."/>
            <person name="Barry K."/>
            <person name="Bills G."/>
            <person name="Bluhm B."/>
            <person name="Cannon C."/>
            <person name="Castanera R."/>
            <person name="Culley D."/>
            <person name="Daum C."/>
            <person name="Ezra D."/>
            <person name="Gonzalez J."/>
            <person name="Henrissat B."/>
            <person name="Kuo A."/>
            <person name="Liang C."/>
            <person name="Lipzen A."/>
            <person name="Lutzoni F."/>
            <person name="Magnuson J."/>
            <person name="Mondo S."/>
            <person name="Nolan M."/>
            <person name="Ohm R."/>
            <person name="Pangilinan J."/>
            <person name="Park H.-J."/>
            <person name="Ramirez L."/>
            <person name="Alfaro M."/>
            <person name="Sun H."/>
            <person name="Tritt A."/>
            <person name="Yoshinaga Y."/>
            <person name="Zwiers L.-H."/>
            <person name="Turgeon B."/>
            <person name="Goodwin S."/>
            <person name="Spatafora J."/>
            <person name="Crous P."/>
            <person name="Grigoriev I."/>
        </authorList>
    </citation>
    <scope>NUCLEOTIDE SEQUENCE</scope>
    <source>
        <strain evidence="2">CBS 123094</strain>
    </source>
</reference>
<feature type="chain" id="PRO_5025638869" description="Secreted protein" evidence="1">
    <location>
        <begin position="19"/>
        <end position="177"/>
    </location>
</feature>
<organism evidence="2 3">
    <name type="scientific">Amniculicola lignicola CBS 123094</name>
    <dbReference type="NCBI Taxonomy" id="1392246"/>
    <lineage>
        <taxon>Eukaryota</taxon>
        <taxon>Fungi</taxon>
        <taxon>Dikarya</taxon>
        <taxon>Ascomycota</taxon>
        <taxon>Pezizomycotina</taxon>
        <taxon>Dothideomycetes</taxon>
        <taxon>Pleosporomycetidae</taxon>
        <taxon>Pleosporales</taxon>
        <taxon>Amniculicolaceae</taxon>
        <taxon>Amniculicola</taxon>
    </lineage>
</organism>
<gene>
    <name evidence="2" type="ORF">P154DRAFT_350427</name>
</gene>
<feature type="signal peptide" evidence="1">
    <location>
        <begin position="1"/>
        <end position="18"/>
    </location>
</feature>
<accession>A0A6A5W077</accession>
<evidence type="ECO:0008006" key="4">
    <source>
        <dbReference type="Google" id="ProtNLM"/>
    </source>
</evidence>
<sequence>MAFFFYNYLFFSFSFSWGCSCSPSSSSSSLPFSSSKRVSPCLAVCSGCCSALLCSALLCTDCSGCCISDKPPSDIVVRVISNATFPHSSFVFAVGGAGLICGRCFVGAALDGCVYVCGCGLDVDVDARNIPLRFLTASTRWIYFMPYRHGGYNTLSRPPLRALSSMELRARGTGTIA</sequence>
<keyword evidence="1" id="KW-0732">Signal</keyword>
<proteinExistence type="predicted"/>